<gene>
    <name evidence="5" type="ORF">HKN21_03890</name>
</gene>
<dbReference type="Proteomes" id="UP000547674">
    <property type="component" value="Unassembled WGS sequence"/>
</dbReference>
<comment type="subunit">
    <text evidence="2">Homodimer.</text>
</comment>
<dbReference type="Pfam" id="PF13292">
    <property type="entry name" value="DXP_synthase_N"/>
    <property type="match status" value="1"/>
</dbReference>
<evidence type="ECO:0000256" key="3">
    <source>
        <dbReference type="ARBA" id="ARBA00022679"/>
    </source>
</evidence>
<dbReference type="Gene3D" id="3.40.50.970">
    <property type="match status" value="1"/>
</dbReference>
<dbReference type="GO" id="GO:0008661">
    <property type="term" value="F:1-deoxy-D-xylulose-5-phosphate synthase activity"/>
    <property type="evidence" value="ECO:0007669"/>
    <property type="project" value="InterPro"/>
</dbReference>
<accession>A0A7Y2E7M7</accession>
<evidence type="ECO:0000256" key="2">
    <source>
        <dbReference type="ARBA" id="ARBA00011738"/>
    </source>
</evidence>
<evidence type="ECO:0000256" key="1">
    <source>
        <dbReference type="ARBA" id="ARBA00001946"/>
    </source>
</evidence>
<name>A0A7Y2E7M7_UNCEI</name>
<keyword evidence="4" id="KW-0786">Thiamine pyrophosphate</keyword>
<organism evidence="5 6">
    <name type="scientific">Eiseniibacteriota bacterium</name>
    <dbReference type="NCBI Taxonomy" id="2212470"/>
    <lineage>
        <taxon>Bacteria</taxon>
        <taxon>Candidatus Eiseniibacteriota</taxon>
    </lineage>
</organism>
<dbReference type="InterPro" id="IPR005477">
    <property type="entry name" value="Dxylulose-5-P_synthase"/>
</dbReference>
<evidence type="ECO:0008006" key="7">
    <source>
        <dbReference type="Google" id="ProtNLM"/>
    </source>
</evidence>
<dbReference type="GO" id="GO:0016114">
    <property type="term" value="P:terpenoid biosynthetic process"/>
    <property type="evidence" value="ECO:0007669"/>
    <property type="project" value="InterPro"/>
</dbReference>
<protein>
    <recommendedName>
        <fullName evidence="7">1-deoxy-D-xylulose-5-phosphate synthase</fullName>
    </recommendedName>
</protein>
<comment type="caution">
    <text evidence="5">The sequence shown here is derived from an EMBL/GenBank/DDBJ whole genome shotgun (WGS) entry which is preliminary data.</text>
</comment>
<dbReference type="EMBL" id="JABDJR010000146">
    <property type="protein sequence ID" value="NNF05877.1"/>
    <property type="molecule type" value="Genomic_DNA"/>
</dbReference>
<evidence type="ECO:0000313" key="5">
    <source>
        <dbReference type="EMBL" id="NNF05877.1"/>
    </source>
</evidence>
<feature type="non-terminal residue" evidence="5">
    <location>
        <position position="44"/>
    </location>
</feature>
<keyword evidence="3" id="KW-0808">Transferase</keyword>
<evidence type="ECO:0000256" key="4">
    <source>
        <dbReference type="ARBA" id="ARBA00023052"/>
    </source>
</evidence>
<reference evidence="5 6" key="1">
    <citation type="submission" date="2020-03" db="EMBL/GenBank/DDBJ databases">
        <title>Metabolic flexibility allows generalist bacteria to become dominant in a frequently disturbed ecosystem.</title>
        <authorList>
            <person name="Chen Y.-J."/>
            <person name="Leung P.M."/>
            <person name="Bay S.K."/>
            <person name="Hugenholtz P."/>
            <person name="Kessler A.J."/>
            <person name="Shelley G."/>
            <person name="Waite D.W."/>
            <person name="Cook P.L."/>
            <person name="Greening C."/>
        </authorList>
    </citation>
    <scope>NUCLEOTIDE SEQUENCE [LARGE SCALE GENOMIC DNA]</scope>
    <source>
        <strain evidence="5">SS_bin_28</strain>
    </source>
</reference>
<proteinExistence type="predicted"/>
<evidence type="ECO:0000313" key="6">
    <source>
        <dbReference type="Proteomes" id="UP000547674"/>
    </source>
</evidence>
<sequence length="44" mass="5031">MGRYLDMIDSPADLKKLSREQLKILCEETRKELIDVVSKTGGHL</sequence>
<comment type="cofactor">
    <cofactor evidence="1">
        <name>Mg(2+)</name>
        <dbReference type="ChEBI" id="CHEBI:18420"/>
    </cofactor>
</comment>
<dbReference type="AlphaFoldDB" id="A0A7Y2E7M7"/>